<protein>
    <recommendedName>
        <fullName evidence="4">Fe2OG dioxygenase domain-containing protein</fullName>
    </recommendedName>
</protein>
<keyword evidence="3" id="KW-0560">Oxidoreductase</keyword>
<feature type="domain" description="Fe2OG dioxygenase" evidence="4">
    <location>
        <begin position="185"/>
        <end position="287"/>
    </location>
</feature>
<keyword evidence="1 3" id="KW-0479">Metal-binding</keyword>
<organism evidence="5 6">
    <name type="scientific">Rhododendron griersonianum</name>
    <dbReference type="NCBI Taxonomy" id="479676"/>
    <lineage>
        <taxon>Eukaryota</taxon>
        <taxon>Viridiplantae</taxon>
        <taxon>Streptophyta</taxon>
        <taxon>Embryophyta</taxon>
        <taxon>Tracheophyta</taxon>
        <taxon>Spermatophyta</taxon>
        <taxon>Magnoliopsida</taxon>
        <taxon>eudicotyledons</taxon>
        <taxon>Gunneridae</taxon>
        <taxon>Pentapetalae</taxon>
        <taxon>asterids</taxon>
        <taxon>Ericales</taxon>
        <taxon>Ericaceae</taxon>
        <taxon>Ericoideae</taxon>
        <taxon>Rhodoreae</taxon>
        <taxon>Rhododendron</taxon>
    </lineage>
</organism>
<dbReference type="InterPro" id="IPR026992">
    <property type="entry name" value="DIOX_N"/>
</dbReference>
<dbReference type="PROSITE" id="PS51471">
    <property type="entry name" value="FE2OG_OXY"/>
    <property type="match status" value="1"/>
</dbReference>
<evidence type="ECO:0000313" key="6">
    <source>
        <dbReference type="Proteomes" id="UP000823749"/>
    </source>
</evidence>
<comment type="caution">
    <text evidence="5">The sequence shown here is derived from an EMBL/GenBank/DDBJ whole genome shotgun (WGS) entry which is preliminary data.</text>
</comment>
<keyword evidence="2 3" id="KW-0408">Iron</keyword>
<dbReference type="GO" id="GO:0016705">
    <property type="term" value="F:oxidoreductase activity, acting on paired donors, with incorporation or reduction of molecular oxygen"/>
    <property type="evidence" value="ECO:0007669"/>
    <property type="project" value="UniProtKB-ARBA"/>
</dbReference>
<dbReference type="PANTHER" id="PTHR47990">
    <property type="entry name" value="2-OXOGLUTARATE (2OG) AND FE(II)-DEPENDENT OXYGENASE SUPERFAMILY PROTEIN-RELATED"/>
    <property type="match status" value="1"/>
</dbReference>
<dbReference type="GO" id="GO:0046872">
    <property type="term" value="F:metal ion binding"/>
    <property type="evidence" value="ECO:0007669"/>
    <property type="project" value="UniProtKB-KW"/>
</dbReference>
<dbReference type="InterPro" id="IPR027443">
    <property type="entry name" value="IPNS-like_sf"/>
</dbReference>
<evidence type="ECO:0000313" key="5">
    <source>
        <dbReference type="EMBL" id="KAG5548065.1"/>
    </source>
</evidence>
<dbReference type="EMBL" id="JACTNZ010000005">
    <property type="protein sequence ID" value="KAG5548064.1"/>
    <property type="molecule type" value="Genomic_DNA"/>
</dbReference>
<dbReference type="PRINTS" id="PR00682">
    <property type="entry name" value="IPNSYNTHASE"/>
</dbReference>
<sequence>MVDVVDSAYFHATEHRPKHAITEAETIPLIDLSAESNLLADIRDASNEWGFFQVVNHGVSLELRRNIESAAREFFAQSKEEKGKVKKDEANPMGYYDSEHTKDVKDWKEVFDLAVESPMVMPVSHDPDDKELVEFHNQWPGYPPNFWEACQEYALEVKNLAFKLLQLISKSLGLPENHLDGFFKDHTSFIRINHYPPCPTPDAAFGIGPHKDSGGLTILAQDDVGGLEVKRKEDGAWIRVEPIPDAYIVNLGAILQVWSNDIYQSVEHRAVVNSERERFSIGFFFNPAHYVNVEPQRELIDDQKNPAKYRPYNWGKFGATRRRSTFKKFDVKYNQISDFKIAAE</sequence>
<keyword evidence="6" id="KW-1185">Reference proteome</keyword>
<dbReference type="InterPro" id="IPR050231">
    <property type="entry name" value="Iron_ascorbate_oxido_reductase"/>
</dbReference>
<dbReference type="AlphaFoldDB" id="A0AAV6K6G4"/>
<dbReference type="Proteomes" id="UP000823749">
    <property type="component" value="Chromosome 5"/>
</dbReference>
<evidence type="ECO:0000256" key="1">
    <source>
        <dbReference type="ARBA" id="ARBA00022723"/>
    </source>
</evidence>
<reference evidence="5" key="1">
    <citation type="submission" date="2020-08" db="EMBL/GenBank/DDBJ databases">
        <title>Plant Genome Project.</title>
        <authorList>
            <person name="Zhang R.-G."/>
        </authorList>
    </citation>
    <scope>NUCLEOTIDE SEQUENCE</scope>
    <source>
        <strain evidence="5">WSP0</strain>
        <tissue evidence="5">Leaf</tissue>
    </source>
</reference>
<gene>
    <name evidence="5" type="ORF">RHGRI_013680</name>
</gene>
<dbReference type="EMBL" id="JACTNZ010000005">
    <property type="protein sequence ID" value="KAG5548066.1"/>
    <property type="molecule type" value="Genomic_DNA"/>
</dbReference>
<dbReference type="InterPro" id="IPR044861">
    <property type="entry name" value="IPNS-like_FE2OG_OXY"/>
</dbReference>
<dbReference type="SUPFAM" id="SSF51197">
    <property type="entry name" value="Clavaminate synthase-like"/>
    <property type="match status" value="1"/>
</dbReference>
<comment type="similarity">
    <text evidence="3">Belongs to the iron/ascorbate-dependent oxidoreductase family.</text>
</comment>
<evidence type="ECO:0000256" key="2">
    <source>
        <dbReference type="ARBA" id="ARBA00023004"/>
    </source>
</evidence>
<dbReference type="Pfam" id="PF03171">
    <property type="entry name" value="2OG-FeII_Oxy"/>
    <property type="match status" value="1"/>
</dbReference>
<proteinExistence type="inferred from homology"/>
<dbReference type="EMBL" id="JACTNZ010000005">
    <property type="protein sequence ID" value="KAG5548065.1"/>
    <property type="molecule type" value="Genomic_DNA"/>
</dbReference>
<evidence type="ECO:0000256" key="3">
    <source>
        <dbReference type="RuleBase" id="RU003682"/>
    </source>
</evidence>
<dbReference type="Pfam" id="PF14226">
    <property type="entry name" value="DIOX_N"/>
    <property type="match status" value="1"/>
</dbReference>
<name>A0AAV6K6G4_9ERIC</name>
<dbReference type="FunFam" id="2.60.120.330:FF:000012">
    <property type="entry name" value="Gibberellin 20 oxidase 1"/>
    <property type="match status" value="1"/>
</dbReference>
<dbReference type="InterPro" id="IPR005123">
    <property type="entry name" value="Oxoglu/Fe-dep_dioxygenase_dom"/>
</dbReference>
<dbReference type="Gene3D" id="2.60.120.330">
    <property type="entry name" value="B-lactam Antibiotic, Isopenicillin N Synthase, Chain"/>
    <property type="match status" value="1"/>
</dbReference>
<evidence type="ECO:0000259" key="4">
    <source>
        <dbReference type="PROSITE" id="PS51471"/>
    </source>
</evidence>
<accession>A0AAV6K6G4</accession>